<reference evidence="1 2" key="1">
    <citation type="journal article" date="2013" name="PLoS ONE">
        <title>Identification and characterization of three novel lipases belonging to families II and V from Anaerovibrio lipolyticus 5ST.</title>
        <authorList>
            <person name="Prive F."/>
            <person name="Kaderbhai N.N."/>
            <person name="Girdwood S."/>
            <person name="Worgan H.J."/>
            <person name="Pinloche E."/>
            <person name="Scollan N.D."/>
            <person name="Huws S.A."/>
            <person name="Newbold C.J."/>
        </authorList>
    </citation>
    <scope>NUCLEOTIDE SEQUENCE [LARGE SCALE GENOMIC DNA]</scope>
    <source>
        <strain evidence="1 2">5S</strain>
    </source>
</reference>
<organism evidence="1 2">
    <name type="scientific">Anaerovibrio lipolyticus</name>
    <dbReference type="NCBI Taxonomy" id="82374"/>
    <lineage>
        <taxon>Bacteria</taxon>
        <taxon>Bacillati</taxon>
        <taxon>Bacillota</taxon>
        <taxon>Negativicutes</taxon>
        <taxon>Selenomonadales</taxon>
        <taxon>Selenomonadaceae</taxon>
        <taxon>Anaerovibrio</taxon>
    </lineage>
</organism>
<proteinExistence type="predicted"/>
<protein>
    <submittedName>
        <fullName evidence="1">Uncharacterized protein</fullName>
    </submittedName>
</protein>
<evidence type="ECO:0000313" key="2">
    <source>
        <dbReference type="Proteomes" id="UP000030993"/>
    </source>
</evidence>
<evidence type="ECO:0000313" key="1">
    <source>
        <dbReference type="EMBL" id="KHM50656.1"/>
    </source>
</evidence>
<keyword evidence="2" id="KW-1185">Reference proteome</keyword>
<dbReference type="AlphaFoldDB" id="A0A0B2JVJ8"/>
<comment type="caution">
    <text evidence="1">The sequence shown here is derived from an EMBL/GenBank/DDBJ whole genome shotgun (WGS) entry which is preliminary data.</text>
</comment>
<dbReference type="STRING" id="82374.NZ47_12000"/>
<dbReference type="Proteomes" id="UP000030993">
    <property type="component" value="Unassembled WGS sequence"/>
</dbReference>
<accession>A0A0B2JVJ8</accession>
<gene>
    <name evidence="1" type="ORF">NZ47_12000</name>
</gene>
<name>A0A0B2JVJ8_9FIRM</name>
<sequence length="415" mass="47132">MGILILGGIIMGISGISFLVEMDRSLKDIPLGKMEPLEIEFEEIEGKSNIIYFSSFDVSCDKEGRLLIVEAHDPTDIDDISIKDYPSVSDFNNSIIKAFRIRCGDEEHEVFPIKISNLTLCQNGYRSDMPEEVCKKLTDALAVTKSNKQSISPEDFLTCIEIHSEKTWFPISILEDLVDVGSWSLDEEEVKKFLDKDNEDYINDCLGSFDFGNYSYDLMCFDDGVGRLLEVDVYAPCNSQIEAKPFTFTATTINECRNSLPDAALSHIIEIKDSVTNIDEFKLAVTKELISKNTIYPAFINEYRFLRDYGISYYSQFEKYLHDVVRETCQKQDLSKDDIIDLAGFYFKPSKEARELVEIMANDGLSRDDVKAVFKKFNQLGEIKGEDNLSEIFQESGIKELLKKNAAGKEKGLSR</sequence>
<dbReference type="EMBL" id="JSCE01000220">
    <property type="protein sequence ID" value="KHM50656.1"/>
    <property type="molecule type" value="Genomic_DNA"/>
</dbReference>